<dbReference type="EMBL" id="JACKVC010000017">
    <property type="protein sequence ID" value="MCV7390395.1"/>
    <property type="molecule type" value="Genomic_DNA"/>
</dbReference>
<evidence type="ECO:0000313" key="3">
    <source>
        <dbReference type="EMBL" id="MEX3741288.1"/>
    </source>
</evidence>
<feature type="transmembrane region" description="Helical" evidence="1">
    <location>
        <begin position="97"/>
        <end position="121"/>
    </location>
</feature>
<feature type="transmembrane region" description="Helical" evidence="1">
    <location>
        <begin position="12"/>
        <end position="32"/>
    </location>
</feature>
<comment type="caution">
    <text evidence="2">The sequence shown here is derived from an EMBL/GenBank/DDBJ whole genome shotgun (WGS) entry which is preliminary data.</text>
</comment>
<reference evidence="2" key="1">
    <citation type="submission" date="2020-07" db="EMBL/GenBank/DDBJ databases">
        <authorList>
            <person name="Pettersson B.M.F."/>
            <person name="Behra P.R.K."/>
            <person name="Ramesh M."/>
            <person name="Das S."/>
            <person name="Dasgupta S."/>
            <person name="Kirsebom L.A."/>
        </authorList>
    </citation>
    <scope>NUCLEOTIDE SEQUENCE</scope>
    <source>
        <strain evidence="2">DSM 44242</strain>
    </source>
</reference>
<feature type="transmembrane region" description="Helical" evidence="1">
    <location>
        <begin position="210"/>
        <end position="243"/>
    </location>
</feature>
<name>A0AAW5T4R0_9MYCO</name>
<keyword evidence="1" id="KW-0472">Membrane</keyword>
<dbReference type="RefSeq" id="WP_036446180.1">
    <property type="nucleotide sequence ID" value="NZ_JACKVC010000017.1"/>
</dbReference>
<proteinExistence type="predicted"/>
<dbReference type="EMBL" id="JBDLOU010000063">
    <property type="protein sequence ID" value="MEX3741288.1"/>
    <property type="molecule type" value="Genomic_DNA"/>
</dbReference>
<protein>
    <submittedName>
        <fullName evidence="3">Rhomboid-like protein</fullName>
    </submittedName>
</protein>
<reference evidence="2" key="2">
    <citation type="journal article" date="2022" name="BMC Genomics">
        <title>Comparative genome analysis of mycobacteria focusing on tRNA and non-coding RNA.</title>
        <authorList>
            <person name="Behra P.R.K."/>
            <person name="Pettersson B.M.F."/>
            <person name="Ramesh M."/>
            <person name="Das S."/>
            <person name="Dasgupta S."/>
            <person name="Kirsebom L.A."/>
        </authorList>
    </citation>
    <scope>NUCLEOTIDE SEQUENCE</scope>
    <source>
        <strain evidence="2">DSM 44242</strain>
    </source>
</reference>
<evidence type="ECO:0000313" key="4">
    <source>
        <dbReference type="Proteomes" id="UP001141659"/>
    </source>
</evidence>
<dbReference type="InterPro" id="IPR046862">
    <property type="entry name" value="Rhomboid_2"/>
</dbReference>
<dbReference type="AlphaFoldDB" id="A0AAW5T4R0"/>
<feature type="transmembrane region" description="Helical" evidence="1">
    <location>
        <begin position="133"/>
        <end position="153"/>
    </location>
</feature>
<gene>
    <name evidence="3" type="ORF">ABFW12_23960</name>
    <name evidence="2" type="ORF">H5P34_20230</name>
</gene>
<keyword evidence="1" id="KW-1133">Transmembrane helix</keyword>
<feature type="transmembrane region" description="Helical" evidence="1">
    <location>
        <begin position="165"/>
        <end position="190"/>
    </location>
</feature>
<evidence type="ECO:0000313" key="5">
    <source>
        <dbReference type="Proteomes" id="UP001558474"/>
    </source>
</evidence>
<dbReference type="Proteomes" id="UP001141659">
    <property type="component" value="Unassembled WGS sequence"/>
</dbReference>
<organism evidence="2 4">
    <name type="scientific">Mycolicibacterium porcinum</name>
    <dbReference type="NCBI Taxonomy" id="39693"/>
    <lineage>
        <taxon>Bacteria</taxon>
        <taxon>Bacillati</taxon>
        <taxon>Actinomycetota</taxon>
        <taxon>Actinomycetes</taxon>
        <taxon>Mycobacteriales</taxon>
        <taxon>Mycobacteriaceae</taxon>
        <taxon>Mycolicibacterium</taxon>
    </lineage>
</organism>
<keyword evidence="1" id="KW-0812">Transmembrane</keyword>
<accession>A0AAW5T4R0</accession>
<keyword evidence="5" id="KW-1185">Reference proteome</keyword>
<reference evidence="3 5" key="3">
    <citation type="submission" date="2024-04" db="EMBL/GenBank/DDBJ databases">
        <title>Genomic Markers of Mycobacteria.</title>
        <authorList>
            <person name="Soliman M.S."/>
            <person name="Elkholy A."/>
            <person name="Soliman N.S."/>
            <person name="Abbas A."/>
            <person name="Khayrat S."/>
            <person name="Shawky S."/>
        </authorList>
    </citation>
    <scope>NUCLEOTIDE SEQUENCE [LARGE SCALE GENOMIC DNA]</scope>
    <source>
        <strain evidence="3 5">Egy-CU-AM5</strain>
    </source>
</reference>
<feature type="transmembrane region" description="Helical" evidence="1">
    <location>
        <begin position="69"/>
        <end position="90"/>
    </location>
</feature>
<evidence type="ECO:0000256" key="1">
    <source>
        <dbReference type="SAM" id="Phobius"/>
    </source>
</evidence>
<sequence>MLSRVLTGLGRVRVTLAYAAALFTVASLLLILGPTVQDRVVSHLSTNLQNLGQGRLGTLLGSAFVTAEGYTYLLLPGLVCLLALAELLWCGRRLIQAFTFGHVGATLIVAAGLAAAVQLGWLPLSVAYAKDVGLSYGAIAVLGTLSAAIPTRWRPAWIGGWVTTALVVAVSGADFTATGHAIALIIGIVLSTRFSSDSTWTPAKLVLLGVGIGFGLLLLVGVALPVAPIAVPAGLAVATIVTWAGRRLRTSKAGEASLTTVSA</sequence>
<dbReference type="Pfam" id="PF20401">
    <property type="entry name" value="Rhomboid_2"/>
    <property type="match status" value="1"/>
</dbReference>
<dbReference type="Proteomes" id="UP001558474">
    <property type="component" value="Unassembled WGS sequence"/>
</dbReference>
<evidence type="ECO:0000313" key="2">
    <source>
        <dbReference type="EMBL" id="MCV7390395.1"/>
    </source>
</evidence>